<reference evidence="4 5" key="2">
    <citation type="submission" date="2019-01" db="EMBL/GenBank/DDBJ databases">
        <title>Tautonia sociabilis, a novel thermotolerant planctomycete of Isosphaeraceae family, isolated from a 4000 m deep subterranean habitat.</title>
        <authorList>
            <person name="Kovaleva O.L."/>
            <person name="Elcheninov A.G."/>
            <person name="Van Heerden E."/>
            <person name="Toshchakov S.V."/>
            <person name="Novikov A."/>
            <person name="Bonch-Osmolovskaya E.A."/>
            <person name="Kublanov I.V."/>
        </authorList>
    </citation>
    <scope>NUCLEOTIDE SEQUENCE [LARGE SCALE GENOMIC DNA]</scope>
    <source>
        <strain evidence="4 5">GM2012</strain>
    </source>
</reference>
<feature type="compositionally biased region" description="Basic and acidic residues" evidence="1">
    <location>
        <begin position="19"/>
        <end position="33"/>
    </location>
</feature>
<reference evidence="4 5" key="1">
    <citation type="submission" date="2018-12" db="EMBL/GenBank/DDBJ databases">
        <authorList>
            <person name="Toschakov S.V."/>
        </authorList>
    </citation>
    <scope>NUCLEOTIDE SEQUENCE [LARGE SCALE GENOMIC DNA]</scope>
    <source>
        <strain evidence="4 5">GM2012</strain>
    </source>
</reference>
<feature type="region of interest" description="Disordered" evidence="1">
    <location>
        <begin position="1"/>
        <end position="98"/>
    </location>
</feature>
<organism evidence="4 5">
    <name type="scientific">Tautonia sociabilis</name>
    <dbReference type="NCBI Taxonomy" id="2080755"/>
    <lineage>
        <taxon>Bacteria</taxon>
        <taxon>Pseudomonadati</taxon>
        <taxon>Planctomycetota</taxon>
        <taxon>Planctomycetia</taxon>
        <taxon>Isosphaerales</taxon>
        <taxon>Isosphaeraceae</taxon>
        <taxon>Tautonia</taxon>
    </lineage>
</organism>
<feature type="domain" description="DUF4874" evidence="3">
    <location>
        <begin position="230"/>
        <end position="386"/>
    </location>
</feature>
<evidence type="ECO:0000313" key="4">
    <source>
        <dbReference type="EMBL" id="RUL82314.1"/>
    </source>
</evidence>
<dbReference type="Proteomes" id="UP000280296">
    <property type="component" value="Unassembled WGS sequence"/>
</dbReference>
<feature type="domain" description="DUF4832" evidence="2">
    <location>
        <begin position="414"/>
        <end position="625"/>
    </location>
</feature>
<evidence type="ECO:0000313" key="5">
    <source>
        <dbReference type="Proteomes" id="UP000280296"/>
    </source>
</evidence>
<comment type="caution">
    <text evidence="4">The sequence shown here is derived from an EMBL/GenBank/DDBJ whole genome shotgun (WGS) entry which is preliminary data.</text>
</comment>
<dbReference type="InterPro" id="IPR032267">
    <property type="entry name" value="DUF4832"/>
</dbReference>
<feature type="compositionally biased region" description="Basic residues" evidence="1">
    <location>
        <begin position="7"/>
        <end position="16"/>
    </location>
</feature>
<gene>
    <name evidence="4" type="ORF">TsocGM_23650</name>
</gene>
<dbReference type="Pfam" id="PF16116">
    <property type="entry name" value="DUF4832"/>
    <property type="match status" value="1"/>
</dbReference>
<evidence type="ECO:0000259" key="3">
    <source>
        <dbReference type="Pfam" id="PF16173"/>
    </source>
</evidence>
<evidence type="ECO:0000259" key="2">
    <source>
        <dbReference type="Pfam" id="PF16116"/>
    </source>
</evidence>
<keyword evidence="5" id="KW-1185">Reference proteome</keyword>
<dbReference type="EMBL" id="RYZH01000073">
    <property type="protein sequence ID" value="RUL82314.1"/>
    <property type="molecule type" value="Genomic_DNA"/>
</dbReference>
<proteinExistence type="predicted"/>
<dbReference type="Pfam" id="PF16173">
    <property type="entry name" value="DUF4874"/>
    <property type="match status" value="1"/>
</dbReference>
<dbReference type="InterPro" id="IPR032379">
    <property type="entry name" value="DUF4874"/>
</dbReference>
<dbReference type="AlphaFoldDB" id="A0A432MDA3"/>
<accession>A0A432MDA3</accession>
<evidence type="ECO:0000256" key="1">
    <source>
        <dbReference type="SAM" id="MobiDB-lite"/>
    </source>
</evidence>
<protein>
    <submittedName>
        <fullName evidence="4">DUF4832 domain-containing protein</fullName>
    </submittedName>
</protein>
<sequence length="649" mass="72209">MTPRLNPGRRRGRRYRIGGGERREGRPEVRSNRVADSIPDGSSARLGQGGGGDGAEQVLVPPGLPQQEADLETGRDRPGGLRSARGVHRGDAAIERGRSDHLGESFRVWVGRGVPHPANLLVARRGGGRPRIPAESPESPRPRPPLQAMILMQSSRRDRVDFSSPTCHLRGAVPVPRSVPSPEAKMRRPPLPFGLLAALALAPGPLGLRAQDEEPRREIRFGEDLRDFPNPERGFYAPRMSDRMDRLDDLRERTITLLLIEIDLRDFKDRDLSPERLDEVRAAFDACRSHGLKAIVRAAYGFTGRDYDADPEDMDRILGHIRQLGEVFREHRDVLFAIQAGFLGPWGEWHGSNWGDPPSLEARRAVLFGLLDEVPAPIPVQIRRPMFIRDLFAEEPGGSCLAEGDAYGGSRLSRTGWHDDALLSLPTDMGTFAEPGWDRERELRWCDHHGRFTPFGGETVPSSANTPIEQVVRELERFHACYLNSAYHRGTLRGWAEAEYAGEPGLDHISRRLGYRFQADRLLLPWSSAPGGTLPVELELRNVGFASPHLPREVAFELSRGDRVVRVVLDDEDPRRWDPEAGTITLSASLPIPDDSPSGDWQLSLVLADPSPRLRDDPRFAIRLAGEGLVFDEEGGRNILAEGVAIRED</sequence>
<feature type="region of interest" description="Disordered" evidence="1">
    <location>
        <begin position="123"/>
        <end position="145"/>
    </location>
</feature>
<feature type="compositionally biased region" description="Basic and acidic residues" evidence="1">
    <location>
        <begin position="88"/>
        <end position="98"/>
    </location>
</feature>
<name>A0A432MDA3_9BACT</name>